<dbReference type="Proteomes" id="UP000515570">
    <property type="component" value="Chromosome"/>
</dbReference>
<accession>A0A7G5FG84</accession>
<proteinExistence type="predicted"/>
<dbReference type="AlphaFoldDB" id="A0A7G5FG84"/>
<name>A0A7G5FG84_9CORY</name>
<gene>
    <name evidence="1" type="ORF">HW450_02430</name>
</gene>
<sequence>MTLELSLGLRRTTDLDLATLGCSGFSAAPATVALSEDIRTVLHQGGRPLGHGELSAHGLTTLTAWNATARRLLDAASDDFGCSFLVRHLHDPRLPRTIQIRPKAGTASEWLGHPLLFTRLHAAACQVFGTTDAVFHCLSEDCVVATCGPVLSAELAPALHSLGVTVDSDYSFTDLSFHQGFPVTLGLWDEEPAKEPRVTVAVEQSARARISP</sequence>
<organism evidence="1 2">
    <name type="scientific">Corynebacterium hindlerae</name>
    <dbReference type="NCBI Taxonomy" id="699041"/>
    <lineage>
        <taxon>Bacteria</taxon>
        <taxon>Bacillati</taxon>
        <taxon>Actinomycetota</taxon>
        <taxon>Actinomycetes</taxon>
        <taxon>Mycobacteriales</taxon>
        <taxon>Corynebacteriaceae</taxon>
        <taxon>Corynebacterium</taxon>
    </lineage>
</organism>
<dbReference type="RefSeq" id="WP_182386446.1">
    <property type="nucleotide sequence ID" value="NZ_CP059833.1"/>
</dbReference>
<reference evidence="1 2" key="1">
    <citation type="submission" date="2020-07" db="EMBL/GenBank/DDBJ databases">
        <title>non toxigenic Corynebacterium sp. nov from a clinical source.</title>
        <authorList>
            <person name="Bernier A.-M."/>
            <person name="Bernard K."/>
        </authorList>
    </citation>
    <scope>NUCLEOTIDE SEQUENCE [LARGE SCALE GENOMIC DNA]</scope>
    <source>
        <strain evidence="2">NML 93-0612</strain>
    </source>
</reference>
<protein>
    <submittedName>
        <fullName evidence="1">Uncharacterized protein</fullName>
    </submittedName>
</protein>
<evidence type="ECO:0000313" key="1">
    <source>
        <dbReference type="EMBL" id="QMV85625.1"/>
    </source>
</evidence>
<dbReference type="EMBL" id="CP059833">
    <property type="protein sequence ID" value="QMV85625.1"/>
    <property type="molecule type" value="Genomic_DNA"/>
</dbReference>
<keyword evidence="2" id="KW-1185">Reference proteome</keyword>
<evidence type="ECO:0000313" key="2">
    <source>
        <dbReference type="Proteomes" id="UP000515570"/>
    </source>
</evidence>